<sequence>METISPKTLERLFRTHSLSSDTLHSLLTPTKHEGEVGISCDTPQLVTSPRSTESSFELLRRLRAPDAELIRVQCTRDINERPLLISRSLLEHASPLFATKLRYHDTLVLDTNVFVYATFIYWLYHERVPEPGDFNGDWSKPLTEHERGEFQVLLVSSWAFAEQWRVPRLQNAIMDTLFDTFTAGDTIAPDVMKDCLEISRMESAMRFALIFHMLWADNVKQQQDSGSSDEEMKLLVETVDIGEVEGFDDDFMLATEVLVWRDREALALGKSSDGEMPTAEKFYVSVE</sequence>
<dbReference type="EMBL" id="PNEN01000510">
    <property type="protein sequence ID" value="PPJ56753.1"/>
    <property type="molecule type" value="Genomic_DNA"/>
</dbReference>
<name>A0A2S6CAR5_9PEZI</name>
<comment type="caution">
    <text evidence="1">The sequence shown here is derived from an EMBL/GenBank/DDBJ whole genome shotgun (WGS) entry which is preliminary data.</text>
</comment>
<keyword evidence="2" id="KW-1185">Reference proteome</keyword>
<dbReference type="OrthoDB" id="3640624at2759"/>
<evidence type="ECO:0008006" key="3">
    <source>
        <dbReference type="Google" id="ProtNLM"/>
    </source>
</evidence>
<protein>
    <recommendedName>
        <fullName evidence="3">BTB domain-containing protein</fullName>
    </recommendedName>
</protein>
<evidence type="ECO:0000313" key="1">
    <source>
        <dbReference type="EMBL" id="PPJ56753.1"/>
    </source>
</evidence>
<reference evidence="2" key="1">
    <citation type="journal article" date="2017" name="bioRxiv">
        <title>Conservation of a gene cluster reveals novel cercosporin biosynthetic mechanisms and extends production to the genus Colletotrichum.</title>
        <authorList>
            <person name="de Jonge R."/>
            <person name="Ebert M.K."/>
            <person name="Huitt-Roehl C.R."/>
            <person name="Pal P."/>
            <person name="Suttle J.C."/>
            <person name="Spanner R.E."/>
            <person name="Neubauer J.D."/>
            <person name="Jurick W.M.II."/>
            <person name="Stott K.A."/>
            <person name="Secor G.A."/>
            <person name="Thomma B.P.H.J."/>
            <person name="Van de Peer Y."/>
            <person name="Townsend C.A."/>
            <person name="Bolton M.D."/>
        </authorList>
    </citation>
    <scope>NUCLEOTIDE SEQUENCE [LARGE SCALE GENOMIC DNA]</scope>
    <source>
        <strain evidence="2">CBS538.71</strain>
    </source>
</reference>
<gene>
    <name evidence="1" type="ORF">CBER1_09118</name>
</gene>
<proteinExistence type="predicted"/>
<evidence type="ECO:0000313" key="2">
    <source>
        <dbReference type="Proteomes" id="UP000237631"/>
    </source>
</evidence>
<dbReference type="Proteomes" id="UP000237631">
    <property type="component" value="Unassembled WGS sequence"/>
</dbReference>
<dbReference type="STRING" id="357750.A0A2S6CAR5"/>
<organism evidence="1 2">
    <name type="scientific">Cercospora berteroae</name>
    <dbReference type="NCBI Taxonomy" id="357750"/>
    <lineage>
        <taxon>Eukaryota</taxon>
        <taxon>Fungi</taxon>
        <taxon>Dikarya</taxon>
        <taxon>Ascomycota</taxon>
        <taxon>Pezizomycotina</taxon>
        <taxon>Dothideomycetes</taxon>
        <taxon>Dothideomycetidae</taxon>
        <taxon>Mycosphaerellales</taxon>
        <taxon>Mycosphaerellaceae</taxon>
        <taxon>Cercospora</taxon>
    </lineage>
</organism>
<dbReference type="AlphaFoldDB" id="A0A2S6CAR5"/>
<accession>A0A2S6CAR5</accession>